<dbReference type="Proteomes" id="UP001158576">
    <property type="component" value="Chromosome PAR"/>
</dbReference>
<keyword evidence="9" id="KW-0333">Golgi apparatus</keyword>
<evidence type="ECO:0000256" key="5">
    <source>
        <dbReference type="ARBA" id="ARBA00022679"/>
    </source>
</evidence>
<evidence type="ECO:0000256" key="10">
    <source>
        <dbReference type="ARBA" id="ARBA00023136"/>
    </source>
</evidence>
<sequence>MSNQTSSKETRSGNPLLIASLTTNFLLLYYTIALRSELFLLKSTKPILQWSENEPCDSKSVSSNFVHSKVKYNKYPAPKSPLVDSSEKFFVDVGTYDPPVTKTLAFSILYSPREIPKKTDLVLGLKSSLKNKDRRDAIRRSYGQLSLYKGFNAKFVFLLGASEDAPSSLVEDELLHDDILFGDFVDSFHNLTFKDSMFLTWTIHNCPDVKFAFKGDDDVLVNPFGLLDFIDEKKDYEEAGIWGNKLPQQPKVKKDKSGVGKKYGDDIWPEDKYPPYVSGGGLVMNRKAIFALQENIKITPIIPIDDAFIGVCMRRAGLQDHVFADKRFHVWGFRPRDELKFDVCKVAETVIVHKYTPESIDCLWPKFVKHHVDCKIDGYKYVEEFPLCNPKDWHKNHPVLPPILAGPNYHHCGPKWNNTGCSTTEADWTIQKPHNGPCCSPNGYCGITKDHCDCKDCVDFRKVEKAKNLVNNHSHGVCCSKLMLESTMPYAGIFSIRMETDASDPNKNKVFRDSSGNVEYIQEKVKEGQRIFTIKYGSYSVYGTGWYILTPEGGGLAWNVKSENSHCPALDELEGYGGIITCPVAPH</sequence>
<keyword evidence="5" id="KW-0808">Transferase</keyword>
<keyword evidence="10 11" id="KW-0472">Membrane</keyword>
<name>A0ABN7RV35_OIKDI</name>
<dbReference type="Gene3D" id="3.30.60.10">
    <property type="entry name" value="Endochitinase-like"/>
    <property type="match status" value="1"/>
</dbReference>
<keyword evidence="7" id="KW-0735">Signal-anchor</keyword>
<evidence type="ECO:0000313" key="12">
    <source>
        <dbReference type="EMBL" id="CAG5086679.1"/>
    </source>
</evidence>
<keyword evidence="8 11" id="KW-1133">Transmembrane helix</keyword>
<evidence type="ECO:0000256" key="2">
    <source>
        <dbReference type="ARBA" id="ARBA00008661"/>
    </source>
</evidence>
<gene>
    <name evidence="12" type="ORF">OKIOD_LOCUS2873</name>
</gene>
<reference evidence="12 13" key="1">
    <citation type="submission" date="2021-04" db="EMBL/GenBank/DDBJ databases">
        <authorList>
            <person name="Bliznina A."/>
        </authorList>
    </citation>
    <scope>NUCLEOTIDE SEQUENCE [LARGE SCALE GENOMIC DNA]</scope>
</reference>
<evidence type="ECO:0000256" key="6">
    <source>
        <dbReference type="ARBA" id="ARBA00022692"/>
    </source>
</evidence>
<evidence type="ECO:0000256" key="11">
    <source>
        <dbReference type="SAM" id="Phobius"/>
    </source>
</evidence>
<dbReference type="PANTHER" id="PTHR11214:SF394">
    <property type="entry name" value="HEXOSYLTRANSFERASE"/>
    <property type="match status" value="1"/>
</dbReference>
<dbReference type="Gene3D" id="3.90.550.50">
    <property type="match status" value="1"/>
</dbReference>
<evidence type="ECO:0000256" key="1">
    <source>
        <dbReference type="ARBA" id="ARBA00004323"/>
    </source>
</evidence>
<comment type="similarity">
    <text evidence="2">Belongs to the glycosyltransferase 31 family.</text>
</comment>
<dbReference type="InterPro" id="IPR002659">
    <property type="entry name" value="Glyco_trans_31"/>
</dbReference>
<organism evidence="12 13">
    <name type="scientific">Oikopleura dioica</name>
    <name type="common">Tunicate</name>
    <dbReference type="NCBI Taxonomy" id="34765"/>
    <lineage>
        <taxon>Eukaryota</taxon>
        <taxon>Metazoa</taxon>
        <taxon>Chordata</taxon>
        <taxon>Tunicata</taxon>
        <taxon>Appendicularia</taxon>
        <taxon>Copelata</taxon>
        <taxon>Oikopleuridae</taxon>
        <taxon>Oikopleura</taxon>
    </lineage>
</organism>
<dbReference type="Pfam" id="PF01762">
    <property type="entry name" value="Galactosyl_T"/>
    <property type="match status" value="1"/>
</dbReference>
<evidence type="ECO:0000256" key="3">
    <source>
        <dbReference type="ARBA" id="ARBA00022669"/>
    </source>
</evidence>
<dbReference type="SUPFAM" id="SSF57016">
    <property type="entry name" value="Plant lectins/antimicrobial peptides"/>
    <property type="match status" value="1"/>
</dbReference>
<evidence type="ECO:0000256" key="7">
    <source>
        <dbReference type="ARBA" id="ARBA00022968"/>
    </source>
</evidence>
<proteinExistence type="inferred from homology"/>
<dbReference type="EMBL" id="OU015568">
    <property type="protein sequence ID" value="CAG5086679.1"/>
    <property type="molecule type" value="Genomic_DNA"/>
</dbReference>
<comment type="subcellular location">
    <subcellularLocation>
        <location evidence="1">Golgi apparatus membrane</location>
        <topology evidence="1">Single-pass type II membrane protein</topology>
    </subcellularLocation>
</comment>
<dbReference type="InterPro" id="IPR036861">
    <property type="entry name" value="Endochitinase-like_sf"/>
</dbReference>
<feature type="transmembrane region" description="Helical" evidence="11">
    <location>
        <begin position="12"/>
        <end position="32"/>
    </location>
</feature>
<keyword evidence="3" id="KW-0147">Chitin-binding</keyword>
<keyword evidence="4" id="KW-0328">Glycosyltransferase</keyword>
<accession>A0ABN7RV35</accession>
<evidence type="ECO:0000256" key="8">
    <source>
        <dbReference type="ARBA" id="ARBA00022989"/>
    </source>
</evidence>
<protein>
    <submittedName>
        <fullName evidence="12">Oidioi.mRNA.OKI2018_I69.PAR.g11315.t1.cds</fullName>
    </submittedName>
</protein>
<evidence type="ECO:0000313" key="13">
    <source>
        <dbReference type="Proteomes" id="UP001158576"/>
    </source>
</evidence>
<evidence type="ECO:0000256" key="4">
    <source>
        <dbReference type="ARBA" id="ARBA00022676"/>
    </source>
</evidence>
<evidence type="ECO:0000256" key="9">
    <source>
        <dbReference type="ARBA" id="ARBA00023034"/>
    </source>
</evidence>
<dbReference type="PANTHER" id="PTHR11214">
    <property type="entry name" value="BETA-1,3-N-ACETYLGLUCOSAMINYLTRANSFERASE"/>
    <property type="match status" value="1"/>
</dbReference>
<keyword evidence="6 11" id="KW-0812">Transmembrane</keyword>
<keyword evidence="13" id="KW-1185">Reference proteome</keyword>